<dbReference type="Proteomes" id="UP000176952">
    <property type="component" value="Unassembled WGS sequence"/>
</dbReference>
<evidence type="ECO:0000313" key="3">
    <source>
        <dbReference type="Proteomes" id="UP000176952"/>
    </source>
</evidence>
<accession>A0A1G2AYR4</accession>
<reference evidence="2 3" key="1">
    <citation type="journal article" date="2016" name="Nat. Commun.">
        <title>Thousands of microbial genomes shed light on interconnected biogeochemical processes in an aquifer system.</title>
        <authorList>
            <person name="Anantharaman K."/>
            <person name="Brown C.T."/>
            <person name="Hug L.A."/>
            <person name="Sharon I."/>
            <person name="Castelle C.J."/>
            <person name="Probst A.J."/>
            <person name="Thomas B.C."/>
            <person name="Singh A."/>
            <person name="Wilkins M.J."/>
            <person name="Karaoz U."/>
            <person name="Brodie E.L."/>
            <person name="Williams K.H."/>
            <person name="Hubbard S.S."/>
            <person name="Banfield J.F."/>
        </authorList>
    </citation>
    <scope>NUCLEOTIDE SEQUENCE [LARGE SCALE GENOMIC DNA]</scope>
</reference>
<gene>
    <name evidence="2" type="ORF">A3F54_01165</name>
</gene>
<feature type="transmembrane region" description="Helical" evidence="1">
    <location>
        <begin position="71"/>
        <end position="92"/>
    </location>
</feature>
<keyword evidence="1" id="KW-1133">Transmembrane helix</keyword>
<organism evidence="2 3">
    <name type="scientific">Candidatus Kerfeldbacteria bacterium RIFCSPHIGHO2_12_FULL_48_17</name>
    <dbReference type="NCBI Taxonomy" id="1798542"/>
    <lineage>
        <taxon>Bacteria</taxon>
        <taxon>Candidatus Kerfeldiibacteriota</taxon>
    </lineage>
</organism>
<comment type="caution">
    <text evidence="2">The sequence shown here is derived from an EMBL/GenBank/DDBJ whole genome shotgun (WGS) entry which is preliminary data.</text>
</comment>
<keyword evidence="1" id="KW-0472">Membrane</keyword>
<evidence type="ECO:0000256" key="1">
    <source>
        <dbReference type="SAM" id="Phobius"/>
    </source>
</evidence>
<proteinExistence type="predicted"/>
<dbReference type="EMBL" id="MHKD01000042">
    <property type="protein sequence ID" value="OGY81656.1"/>
    <property type="molecule type" value="Genomic_DNA"/>
</dbReference>
<dbReference type="STRING" id="1798542.A3F54_01165"/>
<feature type="transmembrane region" description="Helical" evidence="1">
    <location>
        <begin position="21"/>
        <end position="44"/>
    </location>
</feature>
<dbReference type="AlphaFoldDB" id="A0A1G2AYR4"/>
<keyword evidence="1" id="KW-0812">Transmembrane</keyword>
<name>A0A1G2AYR4_9BACT</name>
<protein>
    <submittedName>
        <fullName evidence="2">Uncharacterized protein</fullName>
    </submittedName>
</protein>
<sequence length="113" mass="13182">MRRQCEREKKVEIFLRRRIQAAVLLFCLIWGLLAVVAAMVIGIWQMDDLWAALSPPHPNPQVVAEILRRPVAAYFIIFLLPLFAIASEYQAIENFLVKKLKKRASWKGHEVRR</sequence>
<evidence type="ECO:0000313" key="2">
    <source>
        <dbReference type="EMBL" id="OGY81656.1"/>
    </source>
</evidence>